<dbReference type="Proteomes" id="UP000276133">
    <property type="component" value="Unassembled WGS sequence"/>
</dbReference>
<dbReference type="AlphaFoldDB" id="A0A3M7TAN2"/>
<evidence type="ECO:0000313" key="3">
    <source>
        <dbReference type="Proteomes" id="UP000276133"/>
    </source>
</evidence>
<evidence type="ECO:0000256" key="1">
    <source>
        <dbReference type="SAM" id="SignalP"/>
    </source>
</evidence>
<name>A0A3M7TAN2_BRAPC</name>
<gene>
    <name evidence="2" type="ORF">BpHYR1_043852</name>
</gene>
<evidence type="ECO:0000313" key="2">
    <source>
        <dbReference type="EMBL" id="RNA45146.1"/>
    </source>
</evidence>
<keyword evidence="3" id="KW-1185">Reference proteome</keyword>
<feature type="chain" id="PRO_5018111244" evidence="1">
    <location>
        <begin position="28"/>
        <end position="91"/>
    </location>
</feature>
<keyword evidence="1" id="KW-0732">Signal</keyword>
<feature type="signal peptide" evidence="1">
    <location>
        <begin position="1"/>
        <end position="27"/>
    </location>
</feature>
<accession>A0A3M7TAN2</accession>
<comment type="caution">
    <text evidence="2">The sequence shown here is derived from an EMBL/GenBank/DDBJ whole genome shotgun (WGS) entry which is preliminary data.</text>
</comment>
<organism evidence="2 3">
    <name type="scientific">Brachionus plicatilis</name>
    <name type="common">Marine rotifer</name>
    <name type="synonym">Brachionus muelleri</name>
    <dbReference type="NCBI Taxonomy" id="10195"/>
    <lineage>
        <taxon>Eukaryota</taxon>
        <taxon>Metazoa</taxon>
        <taxon>Spiralia</taxon>
        <taxon>Gnathifera</taxon>
        <taxon>Rotifera</taxon>
        <taxon>Eurotatoria</taxon>
        <taxon>Monogononta</taxon>
        <taxon>Pseudotrocha</taxon>
        <taxon>Ploima</taxon>
        <taxon>Brachionidae</taxon>
        <taxon>Brachionus</taxon>
    </lineage>
</organism>
<protein>
    <submittedName>
        <fullName evidence="2">Uncharacterized protein</fullName>
    </submittedName>
</protein>
<proteinExistence type="predicted"/>
<dbReference type="EMBL" id="REGN01000016">
    <property type="protein sequence ID" value="RNA45146.1"/>
    <property type="molecule type" value="Genomic_DNA"/>
</dbReference>
<sequence length="91" mass="9581">MRKKTSPNKTKSKLLCFLLLFAKKLTSNNSNSTSSCSCGCGCGCGSGGGGRGSSWSLVDEKNQPIKIKHLKQIAFLSKSSQPLNANANNAT</sequence>
<reference evidence="2 3" key="1">
    <citation type="journal article" date="2018" name="Sci. Rep.">
        <title>Genomic signatures of local adaptation to the degree of environmental predictability in rotifers.</title>
        <authorList>
            <person name="Franch-Gras L."/>
            <person name="Hahn C."/>
            <person name="Garcia-Roger E.M."/>
            <person name="Carmona M.J."/>
            <person name="Serra M."/>
            <person name="Gomez A."/>
        </authorList>
    </citation>
    <scope>NUCLEOTIDE SEQUENCE [LARGE SCALE GENOMIC DNA]</scope>
    <source>
        <strain evidence="2">HYR1</strain>
    </source>
</reference>